<dbReference type="EMBL" id="RCMV01000624">
    <property type="protein sequence ID" value="KAG3214613.1"/>
    <property type="molecule type" value="Genomic_DNA"/>
</dbReference>
<proteinExistence type="predicted"/>
<dbReference type="AlphaFoldDB" id="A0A8T1BGX5"/>
<evidence type="ECO:0000313" key="2">
    <source>
        <dbReference type="EMBL" id="KAG2902377.1"/>
    </source>
</evidence>
<dbReference type="Proteomes" id="UP000760860">
    <property type="component" value="Unassembled WGS sequence"/>
</dbReference>
<dbReference type="Proteomes" id="UP000736787">
    <property type="component" value="Unassembled WGS sequence"/>
</dbReference>
<dbReference type="EMBL" id="RCML01001232">
    <property type="protein sequence ID" value="KAG2964259.1"/>
    <property type="molecule type" value="Genomic_DNA"/>
</dbReference>
<gene>
    <name evidence="1" type="ORF">PC113_g16211</name>
    <name evidence="2" type="ORF">PC115_g15617</name>
    <name evidence="3" type="ORF">PC117_g17230</name>
    <name evidence="4" type="ORF">PC118_g20426</name>
    <name evidence="5" type="ORF">PC129_g14482</name>
</gene>
<comment type="caution">
    <text evidence="2">The sequence shown here is derived from an EMBL/GenBank/DDBJ whole genome shotgun (WGS) entry which is preliminary data.</text>
</comment>
<evidence type="ECO:0000313" key="3">
    <source>
        <dbReference type="EMBL" id="KAG2918020.1"/>
    </source>
</evidence>
<evidence type="ECO:0000313" key="1">
    <source>
        <dbReference type="EMBL" id="KAG2851093.1"/>
    </source>
</evidence>
<evidence type="ECO:0000313" key="6">
    <source>
        <dbReference type="Proteomes" id="UP000774804"/>
    </source>
</evidence>
<dbReference type="Proteomes" id="UP000697107">
    <property type="component" value="Unassembled WGS sequence"/>
</dbReference>
<reference evidence="2" key="1">
    <citation type="submission" date="2018-10" db="EMBL/GenBank/DDBJ databases">
        <title>Effector identification in a new, highly contiguous assembly of the strawberry crown rot pathogen Phytophthora cactorum.</title>
        <authorList>
            <person name="Armitage A.D."/>
            <person name="Nellist C.F."/>
            <person name="Bates H."/>
            <person name="Vickerstaff R.J."/>
            <person name="Harrison R.J."/>
        </authorList>
    </citation>
    <scope>NUCLEOTIDE SEQUENCE</scope>
    <source>
        <strain evidence="1">15-7</strain>
        <strain evidence="2">4032</strain>
        <strain evidence="3">4040</strain>
        <strain evidence="4">P415</strain>
        <strain evidence="5">P421</strain>
    </source>
</reference>
<dbReference type="EMBL" id="RCMK01000640">
    <property type="protein sequence ID" value="KAG2918020.1"/>
    <property type="molecule type" value="Genomic_DNA"/>
</dbReference>
<dbReference type="EMBL" id="RCMG01000632">
    <property type="protein sequence ID" value="KAG2851093.1"/>
    <property type="molecule type" value="Genomic_DNA"/>
</dbReference>
<sequence>MPSEAWAFSPATLIPVGAFSGKTLIATACSSSSPVCPLRDAPVDRRRRFLLDARRRVDVSTVAGLGASIAGVSDTTPRSPSPLARFQYVLSFRSPA</sequence>
<dbReference type="Proteomes" id="UP000774804">
    <property type="component" value="Unassembled WGS sequence"/>
</dbReference>
<organism evidence="2 6">
    <name type="scientific">Phytophthora cactorum</name>
    <dbReference type="NCBI Taxonomy" id="29920"/>
    <lineage>
        <taxon>Eukaryota</taxon>
        <taxon>Sar</taxon>
        <taxon>Stramenopiles</taxon>
        <taxon>Oomycota</taxon>
        <taxon>Peronosporomycetes</taxon>
        <taxon>Peronosporales</taxon>
        <taxon>Peronosporaceae</taxon>
        <taxon>Phytophthora</taxon>
    </lineage>
</organism>
<name>A0A8T1BGX5_9STRA</name>
<evidence type="ECO:0000313" key="4">
    <source>
        <dbReference type="EMBL" id="KAG2964259.1"/>
    </source>
</evidence>
<protein>
    <submittedName>
        <fullName evidence="2">Uncharacterized protein</fullName>
    </submittedName>
</protein>
<dbReference type="Proteomes" id="UP000735874">
    <property type="component" value="Unassembled WGS sequence"/>
</dbReference>
<evidence type="ECO:0000313" key="5">
    <source>
        <dbReference type="EMBL" id="KAG3214613.1"/>
    </source>
</evidence>
<accession>A0A8T1BGX5</accession>
<dbReference type="EMBL" id="RCMI01000643">
    <property type="protein sequence ID" value="KAG2902377.1"/>
    <property type="molecule type" value="Genomic_DNA"/>
</dbReference>